<dbReference type="VEuPathDB" id="FungiDB:TRICI_000790"/>
<evidence type="ECO:0000259" key="2">
    <source>
        <dbReference type="Pfam" id="PF20945"/>
    </source>
</evidence>
<organism evidence="3 4">
    <name type="scientific">Trichomonascus ciferrii</name>
    <dbReference type="NCBI Taxonomy" id="44093"/>
    <lineage>
        <taxon>Eukaryota</taxon>
        <taxon>Fungi</taxon>
        <taxon>Dikarya</taxon>
        <taxon>Ascomycota</taxon>
        <taxon>Saccharomycotina</taxon>
        <taxon>Dipodascomycetes</taxon>
        <taxon>Dipodascales</taxon>
        <taxon>Trichomonascaceae</taxon>
        <taxon>Trichomonascus</taxon>
        <taxon>Trichomonascus ciferrii complex</taxon>
    </lineage>
</organism>
<feature type="region of interest" description="Disordered" evidence="1">
    <location>
        <begin position="154"/>
        <end position="203"/>
    </location>
</feature>
<comment type="caution">
    <text evidence="3">The sequence shown here is derived from an EMBL/GenBank/DDBJ whole genome shotgun (WGS) entry which is preliminary data.</text>
</comment>
<dbReference type="PANTHER" id="PTHR37792:SF1">
    <property type="entry name" value="RIBONUCLEASE MRP PROTEIN SUBUNIT RMP1"/>
    <property type="match status" value="1"/>
</dbReference>
<dbReference type="GO" id="GO:0000172">
    <property type="term" value="C:ribonuclease MRP complex"/>
    <property type="evidence" value="ECO:0007669"/>
    <property type="project" value="InterPro"/>
</dbReference>
<evidence type="ECO:0000256" key="1">
    <source>
        <dbReference type="SAM" id="MobiDB-lite"/>
    </source>
</evidence>
<dbReference type="OrthoDB" id="5414547at2759"/>
<dbReference type="AlphaFoldDB" id="A0A642VB82"/>
<dbReference type="PANTHER" id="PTHR37792">
    <property type="entry name" value="RIBONUCLEASE MRP PROTEIN SUBUNIT RMP1"/>
    <property type="match status" value="1"/>
</dbReference>
<sequence>MLTVDGMEIDEAALRSETEILHLIYHRNRNQFKRTKWWTQFSILHRRCWQLVELVETARDSDKLKSIVHFLNKKLIPSAYRSFHNVLAQGQFVTLGLAIIALLARIRHLLRPSDMNKKLTASMIETKMDVDVETTTPSSAGDVRALDMGETISRNEITKPVKSEAKRSKKRTSTDADDSVSSSKKKKKPKKKAKNEIDDIFGI</sequence>
<dbReference type="EMBL" id="SWFS01000066">
    <property type="protein sequence ID" value="KAA8917118.1"/>
    <property type="molecule type" value="Genomic_DNA"/>
</dbReference>
<feature type="compositionally biased region" description="Basic and acidic residues" evidence="1">
    <location>
        <begin position="156"/>
        <end position="166"/>
    </location>
</feature>
<evidence type="ECO:0000313" key="3">
    <source>
        <dbReference type="EMBL" id="KAA8917118.1"/>
    </source>
</evidence>
<proteinExistence type="predicted"/>
<keyword evidence="4" id="KW-1185">Reference proteome</keyword>
<dbReference type="GO" id="GO:0042134">
    <property type="term" value="F:rRNA primary transcript binding"/>
    <property type="evidence" value="ECO:0007669"/>
    <property type="project" value="InterPro"/>
</dbReference>
<dbReference type="InterPro" id="IPR047204">
    <property type="entry name" value="RMP1_RBD"/>
</dbReference>
<accession>A0A642VB82</accession>
<protein>
    <recommendedName>
        <fullName evidence="2">RNase MRP protein 1 RNA binding domain-containing protein</fullName>
    </recommendedName>
</protein>
<gene>
    <name evidence="3" type="ORF">TRICI_000790</name>
</gene>
<reference evidence="3" key="1">
    <citation type="journal article" date="2019" name="G3 (Bethesda)">
        <title>Genome Assemblies of Two Rare Opportunistic Yeast Pathogens: Diutina rugosa (syn. Candida rugosa) and Trichomonascus ciferrii (syn. Candida ciferrii).</title>
        <authorList>
            <person name="Mixao V."/>
            <person name="Saus E."/>
            <person name="Hansen A.P."/>
            <person name="Lass-Florl C."/>
            <person name="Gabaldon T."/>
        </authorList>
    </citation>
    <scope>NUCLEOTIDE SEQUENCE</scope>
    <source>
        <strain evidence="3">CBS 4856</strain>
    </source>
</reference>
<evidence type="ECO:0000313" key="4">
    <source>
        <dbReference type="Proteomes" id="UP000761534"/>
    </source>
</evidence>
<dbReference type="Pfam" id="PF20945">
    <property type="entry name" value="RMP1"/>
    <property type="match status" value="1"/>
</dbReference>
<dbReference type="InterPro" id="IPR047205">
    <property type="entry name" value="RMP1"/>
</dbReference>
<dbReference type="CDD" id="cd22573">
    <property type="entry name" value="RMP1_RBD"/>
    <property type="match status" value="1"/>
</dbReference>
<feature type="compositionally biased region" description="Basic residues" evidence="1">
    <location>
        <begin position="183"/>
        <end position="193"/>
    </location>
</feature>
<dbReference type="GO" id="GO:0000294">
    <property type="term" value="P:nuclear-transcribed mRNA catabolic process, RNase MRP-dependent"/>
    <property type="evidence" value="ECO:0007669"/>
    <property type="project" value="TreeGrafter"/>
</dbReference>
<dbReference type="Proteomes" id="UP000761534">
    <property type="component" value="Unassembled WGS sequence"/>
</dbReference>
<feature type="domain" description="RNase MRP protein 1 RNA binding" evidence="2">
    <location>
        <begin position="20"/>
        <end position="105"/>
    </location>
</feature>
<name>A0A642VB82_9ASCO</name>
<dbReference type="GO" id="GO:0000466">
    <property type="term" value="P:maturation of 5.8S rRNA from tricistronic rRNA transcript (SSU-rRNA, 5.8S rRNA, LSU-rRNA)"/>
    <property type="evidence" value="ECO:0007669"/>
    <property type="project" value="TreeGrafter"/>
</dbReference>